<evidence type="ECO:0000256" key="4">
    <source>
        <dbReference type="ARBA" id="ARBA00022679"/>
    </source>
</evidence>
<keyword evidence="7 8" id="KW-0472">Membrane</keyword>
<evidence type="ECO:0000256" key="2">
    <source>
        <dbReference type="ARBA" id="ARBA00006739"/>
    </source>
</evidence>
<dbReference type="SUPFAM" id="SSF53448">
    <property type="entry name" value="Nucleotide-diphospho-sugar transferases"/>
    <property type="match status" value="1"/>
</dbReference>
<dbReference type="Pfam" id="PF00535">
    <property type="entry name" value="Glycos_transf_2"/>
    <property type="match status" value="1"/>
</dbReference>
<dbReference type="Proteomes" id="UP000620591">
    <property type="component" value="Unassembled WGS sequence"/>
</dbReference>
<keyword evidence="4 10" id="KW-0808">Transferase</keyword>
<comment type="similarity">
    <text evidence="2">Belongs to the glycosyltransferase 2 family.</text>
</comment>
<comment type="subcellular location">
    <subcellularLocation>
        <location evidence="1">Membrane</location>
        <topology evidence="1">Multi-pass membrane protein</topology>
    </subcellularLocation>
</comment>
<accession>A0A8I0EUA2</accession>
<keyword evidence="6 8" id="KW-1133">Transmembrane helix</keyword>
<dbReference type="InterPro" id="IPR029044">
    <property type="entry name" value="Nucleotide-diphossugar_trans"/>
</dbReference>
<evidence type="ECO:0000256" key="1">
    <source>
        <dbReference type="ARBA" id="ARBA00004141"/>
    </source>
</evidence>
<dbReference type="GO" id="GO:0016757">
    <property type="term" value="F:glycosyltransferase activity"/>
    <property type="evidence" value="ECO:0007669"/>
    <property type="project" value="UniProtKB-KW"/>
</dbReference>
<feature type="transmembrane region" description="Helical" evidence="8">
    <location>
        <begin position="274"/>
        <end position="300"/>
    </location>
</feature>
<keyword evidence="5 8" id="KW-0812">Transmembrane</keyword>
<dbReference type="InterPro" id="IPR050256">
    <property type="entry name" value="Glycosyltransferase_2"/>
</dbReference>
<dbReference type="EMBL" id="JACTVM010000002">
    <property type="protein sequence ID" value="MBC9226350.1"/>
    <property type="molecule type" value="Genomic_DNA"/>
</dbReference>
<reference evidence="10" key="1">
    <citation type="submission" date="2020-09" db="EMBL/GenBank/DDBJ databases">
        <title>Novel species in genus Aeromicrobium.</title>
        <authorList>
            <person name="Zhang G."/>
        </authorList>
    </citation>
    <scope>NUCLEOTIDE SEQUENCE</scope>
    <source>
        <strain evidence="10">Zg-636</strain>
    </source>
</reference>
<evidence type="ECO:0000256" key="6">
    <source>
        <dbReference type="ARBA" id="ARBA00022989"/>
    </source>
</evidence>
<evidence type="ECO:0000256" key="7">
    <source>
        <dbReference type="ARBA" id="ARBA00023136"/>
    </source>
</evidence>
<evidence type="ECO:0000256" key="3">
    <source>
        <dbReference type="ARBA" id="ARBA00022676"/>
    </source>
</evidence>
<evidence type="ECO:0000259" key="9">
    <source>
        <dbReference type="Pfam" id="PF00535"/>
    </source>
</evidence>
<gene>
    <name evidence="10" type="ORF">IBG24_08485</name>
</gene>
<proteinExistence type="inferred from homology"/>
<dbReference type="PANTHER" id="PTHR48090:SF1">
    <property type="entry name" value="PROPHAGE BACTOPRENOL GLUCOSYL TRANSFERASE HOMOLOG"/>
    <property type="match status" value="1"/>
</dbReference>
<feature type="domain" description="Glycosyltransferase 2-like" evidence="9">
    <location>
        <begin position="17"/>
        <end position="180"/>
    </location>
</feature>
<dbReference type="Gene3D" id="3.90.550.10">
    <property type="entry name" value="Spore Coat Polysaccharide Biosynthesis Protein SpsA, Chain A"/>
    <property type="match status" value="1"/>
</dbReference>
<evidence type="ECO:0000256" key="5">
    <source>
        <dbReference type="ARBA" id="ARBA00022692"/>
    </source>
</evidence>
<evidence type="ECO:0000313" key="10">
    <source>
        <dbReference type="EMBL" id="MBC9226350.1"/>
    </source>
</evidence>
<name>A0A8I0EUA2_9ACTN</name>
<sequence length="321" mass="35827">MDLRRLHAGGIHAVMISFVLPVFNEAECLEVFHSELCSALDQHPEYEYELIYVDDGSRDGSGLILEDLAVKDERVRVLSLTRNFGHQAAISAGLDHSRGDATIIMDTDLQDPPPVAFGLIAKWREGWDVVYAQRRIRDEGWFKRASAAVFYRLLSTIAEVEIPRNVGDFRLADRRVVQEIRRFTEHDRFVRGMFAYVGFRQTGVEFDRPARVAGTTSYPLVRMMKLASDGVFAFSTAPLRFVRTVGFVIAGLAFLGAAWVLAGKLFQPESVVPGWTFIVISVLFVGGVQIIMLGVVGSYVGRTYSEAKNRPLYVVRSGSDG</sequence>
<comment type="caution">
    <text evidence="10">The sequence shown here is derived from an EMBL/GenBank/DDBJ whole genome shotgun (WGS) entry which is preliminary data.</text>
</comment>
<dbReference type="PANTHER" id="PTHR48090">
    <property type="entry name" value="UNDECAPRENYL-PHOSPHATE 4-DEOXY-4-FORMAMIDO-L-ARABINOSE TRANSFERASE-RELATED"/>
    <property type="match status" value="1"/>
</dbReference>
<dbReference type="CDD" id="cd04187">
    <property type="entry name" value="DPM1_like_bac"/>
    <property type="match status" value="1"/>
</dbReference>
<dbReference type="InterPro" id="IPR001173">
    <property type="entry name" value="Glyco_trans_2-like"/>
</dbReference>
<dbReference type="AlphaFoldDB" id="A0A8I0EUA2"/>
<organism evidence="10 11">
    <name type="scientific">Aeromicrobium senzhongii</name>
    <dbReference type="NCBI Taxonomy" id="2663859"/>
    <lineage>
        <taxon>Bacteria</taxon>
        <taxon>Bacillati</taxon>
        <taxon>Actinomycetota</taxon>
        <taxon>Actinomycetes</taxon>
        <taxon>Propionibacteriales</taxon>
        <taxon>Nocardioidaceae</taxon>
        <taxon>Aeromicrobium</taxon>
    </lineage>
</organism>
<protein>
    <submittedName>
        <fullName evidence="10">Glycosyltransferase family 2 protein</fullName>
    </submittedName>
</protein>
<evidence type="ECO:0000256" key="8">
    <source>
        <dbReference type="SAM" id="Phobius"/>
    </source>
</evidence>
<keyword evidence="3" id="KW-0328">Glycosyltransferase</keyword>
<dbReference type="GO" id="GO:0005886">
    <property type="term" value="C:plasma membrane"/>
    <property type="evidence" value="ECO:0007669"/>
    <property type="project" value="TreeGrafter"/>
</dbReference>
<feature type="transmembrane region" description="Helical" evidence="8">
    <location>
        <begin position="241"/>
        <end position="262"/>
    </location>
</feature>
<evidence type="ECO:0000313" key="11">
    <source>
        <dbReference type="Proteomes" id="UP000620591"/>
    </source>
</evidence>